<dbReference type="AlphaFoldDB" id="A0A1G2TE50"/>
<gene>
    <name evidence="3" type="ORF">A3C70_00800</name>
</gene>
<dbReference type="InterPro" id="IPR022606">
    <property type="entry name" value="DUF2914"/>
</dbReference>
<feature type="transmembrane region" description="Helical" evidence="1">
    <location>
        <begin position="195"/>
        <end position="214"/>
    </location>
</feature>
<keyword evidence="1" id="KW-0812">Transmembrane</keyword>
<dbReference type="EMBL" id="MHVR01000023">
    <property type="protein sequence ID" value="OHA95550.1"/>
    <property type="molecule type" value="Genomic_DNA"/>
</dbReference>
<feature type="transmembrane region" description="Helical" evidence="1">
    <location>
        <begin position="133"/>
        <end position="156"/>
    </location>
</feature>
<feature type="transmembrane region" description="Helical" evidence="1">
    <location>
        <begin position="21"/>
        <end position="38"/>
    </location>
</feature>
<evidence type="ECO:0000256" key="1">
    <source>
        <dbReference type="SAM" id="Phobius"/>
    </source>
</evidence>
<keyword evidence="1" id="KW-1133">Transmembrane helix</keyword>
<feature type="transmembrane region" description="Helical" evidence="1">
    <location>
        <begin position="80"/>
        <end position="100"/>
    </location>
</feature>
<sequence length="363" mass="42332">MQSLLKKTETLYERYEKHISSFALVVGFIFDNLTIRRIDLLFENLTIVSYLVISGGSIIALNYYQEHPPRRSFFVRVQNFLSLFIQFAFGGLFSAFFVFYTRSATLSSSWPFVSILLFLLIGNEFFREHYQKIAFQVSIYFVAIFSFSIFFVPVLLKTMGVVVFMLSGVVSLSFIFLFSKLLFKIVPNRYRESRINLRNAILFIFILINVLYFSNLIPPIPLSLKDAGVYYSVERVGEDYRAVGERKTWYERIPLVLEVIHLKKGASLYVFSSVFAPTDLDTNIVHDWQYFDQAMGKWVSVTRITFSIEGGRGEGYRGFSKKEGLFAEKWRVDVKTERDQIIGRVRFDVRTQSSELRFEEKIL</sequence>
<dbReference type="Proteomes" id="UP000178175">
    <property type="component" value="Unassembled WGS sequence"/>
</dbReference>
<name>A0A1G2TE50_9BACT</name>
<reference evidence="3 4" key="1">
    <citation type="journal article" date="2016" name="Nat. Commun.">
        <title>Thousands of microbial genomes shed light on interconnected biogeochemical processes in an aquifer system.</title>
        <authorList>
            <person name="Anantharaman K."/>
            <person name="Brown C.T."/>
            <person name="Hug L.A."/>
            <person name="Sharon I."/>
            <person name="Castelle C.J."/>
            <person name="Probst A.J."/>
            <person name="Thomas B.C."/>
            <person name="Singh A."/>
            <person name="Wilkins M.J."/>
            <person name="Karaoz U."/>
            <person name="Brodie E.L."/>
            <person name="Williams K.H."/>
            <person name="Hubbard S.S."/>
            <person name="Banfield J.F."/>
        </authorList>
    </citation>
    <scope>NUCLEOTIDE SEQUENCE [LARGE SCALE GENOMIC DNA]</scope>
</reference>
<accession>A0A1G2TE50</accession>
<dbReference type="Pfam" id="PF11141">
    <property type="entry name" value="DUF2914"/>
    <property type="match status" value="1"/>
</dbReference>
<evidence type="ECO:0000313" key="4">
    <source>
        <dbReference type="Proteomes" id="UP000178175"/>
    </source>
</evidence>
<protein>
    <recommendedName>
        <fullName evidence="2">DUF2914 domain-containing protein</fullName>
    </recommendedName>
</protein>
<feature type="transmembrane region" description="Helical" evidence="1">
    <location>
        <begin position="162"/>
        <end position="183"/>
    </location>
</feature>
<evidence type="ECO:0000313" key="3">
    <source>
        <dbReference type="EMBL" id="OHA95550.1"/>
    </source>
</evidence>
<proteinExistence type="predicted"/>
<feature type="domain" description="DUF2914" evidence="2">
    <location>
        <begin position="281"/>
        <end position="349"/>
    </location>
</feature>
<comment type="caution">
    <text evidence="3">The sequence shown here is derived from an EMBL/GenBank/DDBJ whole genome shotgun (WGS) entry which is preliminary data.</text>
</comment>
<organism evidence="3 4">
    <name type="scientific">Candidatus Zambryskibacteria bacterium RIFCSPHIGHO2_02_FULL_43_14</name>
    <dbReference type="NCBI Taxonomy" id="1802748"/>
    <lineage>
        <taxon>Bacteria</taxon>
        <taxon>Candidatus Zambryskiibacteriota</taxon>
    </lineage>
</organism>
<keyword evidence="1" id="KW-0472">Membrane</keyword>
<feature type="transmembrane region" description="Helical" evidence="1">
    <location>
        <begin position="106"/>
        <end position="126"/>
    </location>
</feature>
<evidence type="ECO:0000259" key="2">
    <source>
        <dbReference type="Pfam" id="PF11141"/>
    </source>
</evidence>
<feature type="transmembrane region" description="Helical" evidence="1">
    <location>
        <begin position="44"/>
        <end position="64"/>
    </location>
</feature>